<evidence type="ECO:0000313" key="3">
    <source>
        <dbReference type="Proteomes" id="UP001597182"/>
    </source>
</evidence>
<gene>
    <name evidence="2" type="ORF">ACFQ34_17925</name>
</gene>
<dbReference type="InterPro" id="IPR036869">
    <property type="entry name" value="J_dom_sf"/>
</dbReference>
<sequence length="101" mass="11059">MTPEERAAFRAFVREHHPDRGGDPEAFVTGLAALRAGDAGTGLSPARPHGPPPDVEFVRDLPLPTKVAVALIRTVRRHRRTRVDRADRPSTAGQTIHRSDP</sequence>
<feature type="region of interest" description="Disordered" evidence="1">
    <location>
        <begin position="39"/>
        <end position="58"/>
    </location>
</feature>
<dbReference type="RefSeq" id="WP_339125494.1">
    <property type="nucleotide sequence ID" value="NZ_BAABKS010000037.1"/>
</dbReference>
<reference evidence="3" key="1">
    <citation type="journal article" date="2019" name="Int. J. Syst. Evol. Microbiol.">
        <title>The Global Catalogue of Microorganisms (GCM) 10K type strain sequencing project: providing services to taxonomists for standard genome sequencing and annotation.</title>
        <authorList>
            <consortium name="The Broad Institute Genomics Platform"/>
            <consortium name="The Broad Institute Genome Sequencing Center for Infectious Disease"/>
            <person name="Wu L."/>
            <person name="Ma J."/>
        </authorList>
    </citation>
    <scope>NUCLEOTIDE SEQUENCE [LARGE SCALE GENOMIC DNA]</scope>
    <source>
        <strain evidence="3">CCUG 49018</strain>
    </source>
</reference>
<feature type="compositionally biased region" description="Polar residues" evidence="1">
    <location>
        <begin position="91"/>
        <end position="101"/>
    </location>
</feature>
<evidence type="ECO:0008006" key="4">
    <source>
        <dbReference type="Google" id="ProtNLM"/>
    </source>
</evidence>
<name>A0ABW3VKK8_9PSEU</name>
<proteinExistence type="predicted"/>
<keyword evidence="3" id="KW-1185">Reference proteome</keyword>
<organism evidence="2 3">
    <name type="scientific">Pseudonocardia benzenivorans</name>
    <dbReference type="NCBI Taxonomy" id="228005"/>
    <lineage>
        <taxon>Bacteria</taxon>
        <taxon>Bacillati</taxon>
        <taxon>Actinomycetota</taxon>
        <taxon>Actinomycetes</taxon>
        <taxon>Pseudonocardiales</taxon>
        <taxon>Pseudonocardiaceae</taxon>
        <taxon>Pseudonocardia</taxon>
    </lineage>
</organism>
<dbReference type="Proteomes" id="UP001597182">
    <property type="component" value="Unassembled WGS sequence"/>
</dbReference>
<comment type="caution">
    <text evidence="2">The sequence shown here is derived from an EMBL/GenBank/DDBJ whole genome shotgun (WGS) entry which is preliminary data.</text>
</comment>
<accession>A0ABW3VKK8</accession>
<dbReference type="SUPFAM" id="SSF46565">
    <property type="entry name" value="Chaperone J-domain"/>
    <property type="match status" value="1"/>
</dbReference>
<evidence type="ECO:0000256" key="1">
    <source>
        <dbReference type="SAM" id="MobiDB-lite"/>
    </source>
</evidence>
<dbReference type="EMBL" id="JBHTMB010000149">
    <property type="protein sequence ID" value="MFD1235168.1"/>
    <property type="molecule type" value="Genomic_DNA"/>
</dbReference>
<evidence type="ECO:0000313" key="2">
    <source>
        <dbReference type="EMBL" id="MFD1235168.1"/>
    </source>
</evidence>
<protein>
    <recommendedName>
        <fullName evidence="4">J domain-containing protein</fullName>
    </recommendedName>
</protein>
<feature type="region of interest" description="Disordered" evidence="1">
    <location>
        <begin position="76"/>
        <end position="101"/>
    </location>
</feature>